<proteinExistence type="predicted"/>
<dbReference type="OrthoDB" id="10367877at2759"/>
<keyword evidence="2" id="KW-1185">Reference proteome</keyword>
<organism evidence="1 2">
    <name type="scientific">Hyaloscypha variabilis (strain UAMH 11265 / GT02V1 / F)</name>
    <name type="common">Meliniomyces variabilis</name>
    <dbReference type="NCBI Taxonomy" id="1149755"/>
    <lineage>
        <taxon>Eukaryota</taxon>
        <taxon>Fungi</taxon>
        <taxon>Dikarya</taxon>
        <taxon>Ascomycota</taxon>
        <taxon>Pezizomycotina</taxon>
        <taxon>Leotiomycetes</taxon>
        <taxon>Helotiales</taxon>
        <taxon>Hyaloscyphaceae</taxon>
        <taxon>Hyaloscypha</taxon>
        <taxon>Hyaloscypha variabilis</taxon>
    </lineage>
</organism>
<gene>
    <name evidence="1" type="ORF">L207DRAFT_152956</name>
</gene>
<dbReference type="Proteomes" id="UP000235786">
    <property type="component" value="Unassembled WGS sequence"/>
</dbReference>
<evidence type="ECO:0000313" key="2">
    <source>
        <dbReference type="Proteomes" id="UP000235786"/>
    </source>
</evidence>
<name>A0A2J6S921_HYAVF</name>
<sequence length="156" mass="17781">MIKGCDGKGEETPALPEVVYRLWFYSAARRGKGERSSESERAHRRRIVGLRGRECRTVGLVRRRHGMDMQDHDNNRADPPVLSYLCKKRNSVPSARCRLISGCRSFFCLVHFLLFITTVCQKLVVLTRFICNSAGLRFGDPDFLFLTLERGAVSSQ</sequence>
<dbReference type="EMBL" id="KZ613938">
    <property type="protein sequence ID" value="PMD47272.1"/>
    <property type="molecule type" value="Genomic_DNA"/>
</dbReference>
<reference evidence="1 2" key="1">
    <citation type="submission" date="2016-04" db="EMBL/GenBank/DDBJ databases">
        <title>A degradative enzymes factory behind the ericoid mycorrhizal symbiosis.</title>
        <authorList>
            <consortium name="DOE Joint Genome Institute"/>
            <person name="Martino E."/>
            <person name="Morin E."/>
            <person name="Grelet G."/>
            <person name="Kuo A."/>
            <person name="Kohler A."/>
            <person name="Daghino S."/>
            <person name="Barry K."/>
            <person name="Choi C."/>
            <person name="Cichocki N."/>
            <person name="Clum A."/>
            <person name="Copeland A."/>
            <person name="Hainaut M."/>
            <person name="Haridas S."/>
            <person name="Labutti K."/>
            <person name="Lindquist E."/>
            <person name="Lipzen A."/>
            <person name="Khouja H.-R."/>
            <person name="Murat C."/>
            <person name="Ohm R."/>
            <person name="Olson A."/>
            <person name="Spatafora J."/>
            <person name="Veneault-Fourrey C."/>
            <person name="Henrissat B."/>
            <person name="Grigoriev I."/>
            <person name="Martin F."/>
            <person name="Perotto S."/>
        </authorList>
    </citation>
    <scope>NUCLEOTIDE SEQUENCE [LARGE SCALE GENOMIC DNA]</scope>
    <source>
        <strain evidence="1 2">F</strain>
    </source>
</reference>
<evidence type="ECO:0000313" key="1">
    <source>
        <dbReference type="EMBL" id="PMD47272.1"/>
    </source>
</evidence>
<accession>A0A2J6S921</accession>
<dbReference type="AlphaFoldDB" id="A0A2J6S921"/>
<protein>
    <submittedName>
        <fullName evidence="1">Uncharacterized protein</fullName>
    </submittedName>
</protein>